<evidence type="ECO:0000313" key="3">
    <source>
        <dbReference type="Proteomes" id="UP000266441"/>
    </source>
</evidence>
<reference evidence="2 3" key="1">
    <citation type="journal article" date="2015" name="Int. J. Syst. Evol. Microbiol.">
        <title>Mariniphaga sediminis sp. nov., isolated from coastal sediment.</title>
        <authorList>
            <person name="Wang F.Q."/>
            <person name="Shen Q.Y."/>
            <person name="Chen G.J."/>
            <person name="Du Z.J."/>
        </authorList>
    </citation>
    <scope>NUCLEOTIDE SEQUENCE [LARGE SCALE GENOMIC DNA]</scope>
    <source>
        <strain evidence="2 3">SY21</strain>
    </source>
</reference>
<comment type="caution">
    <text evidence="2">The sequence shown here is derived from an EMBL/GenBank/DDBJ whole genome shotgun (WGS) entry which is preliminary data.</text>
</comment>
<sequence>MEISIQTITLFTAVILTGLSAGFFYSWSVSVIPGTRKVSALTYLQTMQSINRAILNPAFFLIFFGSLVLLAISTVQQYQTVFSFWFLFSAGLTYLIGTFGVTAFGNVPLNNKLDALNINSLNSGQLSVFRHSYEIKWNRLHLVRTAFAVLSFLFSLLAIFFHSKSL</sequence>
<name>A0A399CZ81_9BACT</name>
<feature type="transmembrane region" description="Helical" evidence="1">
    <location>
        <begin position="53"/>
        <end position="72"/>
    </location>
</feature>
<dbReference type="Proteomes" id="UP000266441">
    <property type="component" value="Unassembled WGS sequence"/>
</dbReference>
<feature type="transmembrane region" description="Helical" evidence="1">
    <location>
        <begin position="142"/>
        <end position="161"/>
    </location>
</feature>
<evidence type="ECO:0000256" key="1">
    <source>
        <dbReference type="SAM" id="Phobius"/>
    </source>
</evidence>
<evidence type="ECO:0000313" key="2">
    <source>
        <dbReference type="EMBL" id="RIH64453.1"/>
    </source>
</evidence>
<keyword evidence="1" id="KW-0472">Membrane</keyword>
<keyword evidence="1" id="KW-1133">Transmembrane helix</keyword>
<accession>A0A399CZ81</accession>
<proteinExistence type="predicted"/>
<dbReference type="InterPro" id="IPR013901">
    <property type="entry name" value="Anthrone_oxy"/>
</dbReference>
<protein>
    <submittedName>
        <fullName evidence="2">DUF1772 domain-containing protein</fullName>
    </submittedName>
</protein>
<dbReference type="OrthoDB" id="772592at2"/>
<feature type="transmembrane region" description="Helical" evidence="1">
    <location>
        <begin position="7"/>
        <end position="27"/>
    </location>
</feature>
<gene>
    <name evidence="2" type="ORF">D1164_15155</name>
</gene>
<dbReference type="AlphaFoldDB" id="A0A399CZ81"/>
<dbReference type="Pfam" id="PF08592">
    <property type="entry name" value="Anthrone_oxy"/>
    <property type="match status" value="1"/>
</dbReference>
<organism evidence="2 3">
    <name type="scientific">Mariniphaga sediminis</name>
    <dbReference type="NCBI Taxonomy" id="1628158"/>
    <lineage>
        <taxon>Bacteria</taxon>
        <taxon>Pseudomonadati</taxon>
        <taxon>Bacteroidota</taxon>
        <taxon>Bacteroidia</taxon>
        <taxon>Marinilabiliales</taxon>
        <taxon>Prolixibacteraceae</taxon>
        <taxon>Mariniphaga</taxon>
    </lineage>
</organism>
<dbReference type="RefSeq" id="WP_119350877.1">
    <property type="nucleotide sequence ID" value="NZ_QWET01000011.1"/>
</dbReference>
<keyword evidence="3" id="KW-1185">Reference proteome</keyword>
<feature type="transmembrane region" description="Helical" evidence="1">
    <location>
        <begin position="84"/>
        <end position="104"/>
    </location>
</feature>
<dbReference type="EMBL" id="QWET01000011">
    <property type="protein sequence ID" value="RIH64453.1"/>
    <property type="molecule type" value="Genomic_DNA"/>
</dbReference>
<keyword evidence="1" id="KW-0812">Transmembrane</keyword>